<proteinExistence type="predicted"/>
<keyword evidence="4" id="KW-0560">Oxidoreductase</keyword>
<dbReference type="InterPro" id="IPR039289">
    <property type="entry name" value="CHCHD4"/>
</dbReference>
<organism evidence="9 10">
    <name type="scientific">Dunaliella salina</name>
    <name type="common">Green alga</name>
    <name type="synonym">Protococcus salinus</name>
    <dbReference type="NCBI Taxonomy" id="3046"/>
    <lineage>
        <taxon>Eukaryota</taxon>
        <taxon>Viridiplantae</taxon>
        <taxon>Chlorophyta</taxon>
        <taxon>core chlorophytes</taxon>
        <taxon>Chlorophyceae</taxon>
        <taxon>CS clade</taxon>
        <taxon>Chlamydomonadales</taxon>
        <taxon>Dunaliellaceae</taxon>
        <taxon>Dunaliella</taxon>
    </lineage>
</organism>
<name>A0ABQ7GX88_DUNSA</name>
<reference evidence="9" key="1">
    <citation type="submission" date="2017-08" db="EMBL/GenBank/DDBJ databases">
        <authorList>
            <person name="Polle J.E."/>
            <person name="Barry K."/>
            <person name="Cushman J."/>
            <person name="Schmutz J."/>
            <person name="Tran D."/>
            <person name="Hathwaick L.T."/>
            <person name="Yim W.C."/>
            <person name="Jenkins J."/>
            <person name="Mckie-Krisberg Z.M."/>
            <person name="Prochnik S."/>
            <person name="Lindquist E."/>
            <person name="Dockter R.B."/>
            <person name="Adam C."/>
            <person name="Molina H."/>
            <person name="Bunkerborg J."/>
            <person name="Jin E."/>
            <person name="Buchheim M."/>
            <person name="Magnuson J."/>
        </authorList>
    </citation>
    <scope>NUCLEOTIDE SEQUENCE</scope>
    <source>
        <strain evidence="9">CCAP 19/18</strain>
    </source>
</reference>
<keyword evidence="5" id="KW-0811">Translocation</keyword>
<comment type="subcellular location">
    <subcellularLocation>
        <location evidence="1">Mitochondrion</location>
    </subcellularLocation>
</comment>
<evidence type="ECO:0000256" key="6">
    <source>
        <dbReference type="ARBA" id="ARBA00023128"/>
    </source>
</evidence>
<dbReference type="PROSITE" id="PS51808">
    <property type="entry name" value="CHCH"/>
    <property type="match status" value="1"/>
</dbReference>
<protein>
    <recommendedName>
        <fullName evidence="11">CHCH domain-containing protein</fullName>
    </recommendedName>
</protein>
<evidence type="ECO:0000256" key="1">
    <source>
        <dbReference type="ARBA" id="ARBA00004173"/>
    </source>
</evidence>
<keyword evidence="6" id="KW-0496">Mitochondrion</keyword>
<evidence type="ECO:0000256" key="3">
    <source>
        <dbReference type="ARBA" id="ARBA00022927"/>
    </source>
</evidence>
<evidence type="ECO:0008006" key="11">
    <source>
        <dbReference type="Google" id="ProtNLM"/>
    </source>
</evidence>
<evidence type="ECO:0000313" key="9">
    <source>
        <dbReference type="EMBL" id="KAF5839227.1"/>
    </source>
</evidence>
<evidence type="ECO:0000256" key="2">
    <source>
        <dbReference type="ARBA" id="ARBA00022448"/>
    </source>
</evidence>
<evidence type="ECO:0000256" key="4">
    <source>
        <dbReference type="ARBA" id="ARBA00023002"/>
    </source>
</evidence>
<keyword evidence="10" id="KW-1185">Reference proteome</keyword>
<dbReference type="PANTHER" id="PTHR21622">
    <property type="entry name" value="COILED-COIL-HELIX-COILED-COIL-HELIX DOMAIN CONTAINING 4"/>
    <property type="match status" value="1"/>
</dbReference>
<comment type="caution">
    <text evidence="9">The sequence shown here is derived from an EMBL/GenBank/DDBJ whole genome shotgun (WGS) entry which is preliminary data.</text>
</comment>
<dbReference type="PANTHER" id="PTHR21622:SF0">
    <property type="entry name" value="COILED-COIL-HELIX-COILED-COIL-HELIX DOMAIN CONTAINING 4"/>
    <property type="match status" value="1"/>
</dbReference>
<evidence type="ECO:0000256" key="5">
    <source>
        <dbReference type="ARBA" id="ARBA00023010"/>
    </source>
</evidence>
<keyword evidence="2" id="KW-0813">Transport</keyword>
<keyword evidence="3" id="KW-0653">Protein transport</keyword>
<sequence length="88" mass="9174">MEEDAATDVLIQEALACPCVKDLRESPCGPSFESAFTCFHKSKATPKGDDCAQHNTEFLNCLRSHPAAAAAATAAKTEETGKTAAASS</sequence>
<dbReference type="Proteomes" id="UP000815325">
    <property type="component" value="Unassembled WGS sequence"/>
</dbReference>
<dbReference type="Gene3D" id="1.10.287.2900">
    <property type="match status" value="1"/>
</dbReference>
<accession>A0ABQ7GX88</accession>
<evidence type="ECO:0000313" key="10">
    <source>
        <dbReference type="Proteomes" id="UP000815325"/>
    </source>
</evidence>
<evidence type="ECO:0000256" key="8">
    <source>
        <dbReference type="ARBA" id="ARBA00023284"/>
    </source>
</evidence>
<dbReference type="EMBL" id="MU069550">
    <property type="protein sequence ID" value="KAF5839227.1"/>
    <property type="molecule type" value="Genomic_DNA"/>
</dbReference>
<keyword evidence="7" id="KW-1015">Disulfide bond</keyword>
<evidence type="ECO:0000256" key="7">
    <source>
        <dbReference type="ARBA" id="ARBA00023157"/>
    </source>
</evidence>
<gene>
    <name evidence="9" type="ORF">DUNSADRAFT_1261</name>
</gene>
<keyword evidence="8" id="KW-0676">Redox-active center</keyword>